<keyword evidence="2" id="KW-0175">Coiled coil</keyword>
<reference evidence="5 6" key="1">
    <citation type="journal article" date="2021" name="Nat. Commun.">
        <title>Incipient diploidization of the medicinal plant Perilla within 10,000 years.</title>
        <authorList>
            <person name="Zhang Y."/>
            <person name="Shen Q."/>
            <person name="Leng L."/>
            <person name="Zhang D."/>
            <person name="Chen S."/>
            <person name="Shi Y."/>
            <person name="Ning Z."/>
            <person name="Chen S."/>
        </authorList>
    </citation>
    <scope>NUCLEOTIDE SEQUENCE [LARGE SCALE GENOMIC DNA]</scope>
    <source>
        <strain evidence="6">cv. PC099</strain>
    </source>
</reference>
<dbReference type="SUPFAM" id="SSF51556">
    <property type="entry name" value="Metallo-dependent hydrolases"/>
    <property type="match status" value="1"/>
</dbReference>
<dbReference type="Proteomes" id="UP001190926">
    <property type="component" value="Unassembled WGS sequence"/>
</dbReference>
<feature type="compositionally biased region" description="Basic and acidic residues" evidence="3">
    <location>
        <begin position="356"/>
        <end position="372"/>
    </location>
</feature>
<accession>A0AAD4IP46</accession>
<evidence type="ECO:0000256" key="1">
    <source>
        <dbReference type="ARBA" id="ARBA00022801"/>
    </source>
</evidence>
<evidence type="ECO:0000313" key="5">
    <source>
        <dbReference type="EMBL" id="KAH6756238.1"/>
    </source>
</evidence>
<protein>
    <submittedName>
        <fullName evidence="5">Peroxin 19-1</fullName>
    </submittedName>
</protein>
<comment type="caution">
    <text evidence="5">The sequence shown here is derived from an EMBL/GenBank/DDBJ whole genome shotgun (WGS) entry which is preliminary data.</text>
</comment>
<sequence>MLRKFPGHGFGTDHQVCILYGGCKSEVRTLMDAAAGGSLLARGPDEAMRIIEKMASNSFLWPIEAFPTPKPETSQTPFEEVNYVNQGGYQNQQRLYNQGDIVPPPEFFVTNGVIDEEKKPKMEDLLMAFMGKTEKYMADSQVRMGKLETNFGAIGIQVNQLKKQMSQLATIIGNQHQQGKFPSNTTVNPKYQCKAITLRSGTTYTGPKMPKYDEDVGEESSSQKAKQDEQNEESEEIEHSKEKETSTKENVESPPKGNEEPRVHVPYPQDLQKKKNEEQFSRFLDIFQKVQAMRHKEEEMQCEEECKVLEMVNSCMELEHTLEHILDIALVDTVSLINSLQEDYLRKPKFLPLKKDEQTSTVEEPKNDKMELKPLPPHLRGVDNNGDKGDNTQQGCRGNVQGLEMRLPDLKIKKKGKQKHVAEILYDNQLVVERNGVSHGAVTYLDKIKLLKNNLLVAHMIWMNEHDVGLLSRVGVKVSHCHVATMRMPGFAPIKEMSNTCVCVSLRTDGTPSNNRMSMVDEMYLASLINEGREVFRKGTIDPIALPAETILEMATINGAKSVLWDKEIGSLRLGKEPISNEKLVRKVLRSLLRKFAYKVAAIEEAKDIKSMRLDELMGSLRRFEMNLDDEDSSSRKRGIALKTEVSEDVPEHIQKQKSVFYLDTMNNMVLITKNFSRMLKRVNKHSSRRSNNRRQSSSNPQKCDHFGHIQAECANTLKKNKKNYNASLNDNDSEESSIESEEETYAFTAKVSEFQDHFKLAADEDSDNEDFSHEEFVQTYKEISNSEQKLIIQQRKKEIEELSAELKSIKRNVNMLNNGTENLDKFLTNPGHSGKSHPSLGYNGG</sequence>
<dbReference type="InterPro" id="IPR006680">
    <property type="entry name" value="Amidohydro-rel"/>
</dbReference>
<evidence type="ECO:0000256" key="2">
    <source>
        <dbReference type="SAM" id="Coils"/>
    </source>
</evidence>
<keyword evidence="6" id="KW-1185">Reference proteome</keyword>
<dbReference type="Pfam" id="PF01979">
    <property type="entry name" value="Amidohydro_1"/>
    <property type="match status" value="1"/>
</dbReference>
<feature type="region of interest" description="Disordered" evidence="3">
    <location>
        <begin position="683"/>
        <end position="706"/>
    </location>
</feature>
<organism evidence="5 6">
    <name type="scientific">Perilla frutescens var. hirtella</name>
    <name type="common">Perilla citriodora</name>
    <name type="synonym">Perilla setoyensis</name>
    <dbReference type="NCBI Taxonomy" id="608512"/>
    <lineage>
        <taxon>Eukaryota</taxon>
        <taxon>Viridiplantae</taxon>
        <taxon>Streptophyta</taxon>
        <taxon>Embryophyta</taxon>
        <taxon>Tracheophyta</taxon>
        <taxon>Spermatophyta</taxon>
        <taxon>Magnoliopsida</taxon>
        <taxon>eudicotyledons</taxon>
        <taxon>Gunneridae</taxon>
        <taxon>Pentapetalae</taxon>
        <taxon>asterids</taxon>
        <taxon>lamiids</taxon>
        <taxon>Lamiales</taxon>
        <taxon>Lamiaceae</taxon>
        <taxon>Nepetoideae</taxon>
        <taxon>Elsholtzieae</taxon>
        <taxon>Perilla</taxon>
    </lineage>
</organism>
<dbReference type="GO" id="GO:0016787">
    <property type="term" value="F:hydrolase activity"/>
    <property type="evidence" value="ECO:0007669"/>
    <property type="project" value="UniProtKB-KW"/>
</dbReference>
<dbReference type="AlphaFoldDB" id="A0AAD4IP46"/>
<dbReference type="InterPro" id="IPR050287">
    <property type="entry name" value="MTA/SAH_deaminase"/>
</dbReference>
<dbReference type="Gene3D" id="3.20.20.140">
    <property type="entry name" value="Metal-dependent hydrolases"/>
    <property type="match status" value="1"/>
</dbReference>
<dbReference type="EMBL" id="SDAM02029564">
    <property type="protein sequence ID" value="KAH6756238.1"/>
    <property type="molecule type" value="Genomic_DNA"/>
</dbReference>
<name>A0AAD4IP46_PERFH</name>
<feature type="coiled-coil region" evidence="2">
    <location>
        <begin position="786"/>
        <end position="820"/>
    </location>
</feature>
<feature type="domain" description="Amidohydrolase-related" evidence="4">
    <location>
        <begin position="418"/>
        <end position="577"/>
    </location>
</feature>
<proteinExistence type="predicted"/>
<dbReference type="PANTHER" id="PTHR43794">
    <property type="entry name" value="AMINOHYDROLASE SSNA-RELATED"/>
    <property type="match status" value="1"/>
</dbReference>
<feature type="region of interest" description="Disordered" evidence="3">
    <location>
        <begin position="356"/>
        <end position="378"/>
    </location>
</feature>
<feature type="compositionally biased region" description="Basic residues" evidence="3">
    <location>
        <begin position="683"/>
        <end position="693"/>
    </location>
</feature>
<evidence type="ECO:0000256" key="3">
    <source>
        <dbReference type="SAM" id="MobiDB-lite"/>
    </source>
</evidence>
<feature type="compositionally biased region" description="Basic and acidic residues" evidence="3">
    <location>
        <begin position="237"/>
        <end position="263"/>
    </location>
</feature>
<dbReference type="PANTHER" id="PTHR43794:SF11">
    <property type="entry name" value="AMIDOHYDROLASE-RELATED DOMAIN-CONTAINING PROTEIN"/>
    <property type="match status" value="1"/>
</dbReference>
<evidence type="ECO:0000313" key="6">
    <source>
        <dbReference type="Proteomes" id="UP001190926"/>
    </source>
</evidence>
<feature type="region of interest" description="Disordered" evidence="3">
    <location>
        <begin position="202"/>
        <end position="274"/>
    </location>
</feature>
<keyword evidence="1" id="KW-0378">Hydrolase</keyword>
<feature type="region of interest" description="Disordered" evidence="3">
    <location>
        <begin position="821"/>
        <end position="846"/>
    </location>
</feature>
<evidence type="ECO:0000259" key="4">
    <source>
        <dbReference type="Pfam" id="PF01979"/>
    </source>
</evidence>
<gene>
    <name evidence="5" type="ORF">C2S53_003811</name>
</gene>
<dbReference type="InterPro" id="IPR032466">
    <property type="entry name" value="Metal_Hydrolase"/>
</dbReference>